<evidence type="ECO:0000313" key="1">
    <source>
        <dbReference type="EMBL" id="MDQ0255502.1"/>
    </source>
</evidence>
<proteinExistence type="predicted"/>
<accession>A0ABT9ZW92</accession>
<reference evidence="1 2" key="1">
    <citation type="submission" date="2023-07" db="EMBL/GenBank/DDBJ databases">
        <title>Genomic Encyclopedia of Type Strains, Phase IV (KMG-IV): sequencing the most valuable type-strain genomes for metagenomic binning, comparative biology and taxonomic classification.</title>
        <authorList>
            <person name="Goeker M."/>
        </authorList>
    </citation>
    <scope>NUCLEOTIDE SEQUENCE [LARGE SCALE GENOMIC DNA]</scope>
    <source>
        <strain evidence="1 2">DSM 9768</strain>
    </source>
</reference>
<evidence type="ECO:0000313" key="2">
    <source>
        <dbReference type="Proteomes" id="UP001230005"/>
    </source>
</evidence>
<sequence>MSSFKKVYDFYNHQTGESVTHVAYSQEQEGVILDLFYEQYAPDGFELFHGTDQKNE</sequence>
<gene>
    <name evidence="1" type="ORF">J2S74_002884</name>
</gene>
<dbReference type="RefSeq" id="WP_307326431.1">
    <property type="nucleotide sequence ID" value="NZ_JAUSUG010000011.1"/>
</dbReference>
<comment type="caution">
    <text evidence="1">The sequence shown here is derived from an EMBL/GenBank/DDBJ whole genome shotgun (WGS) entry which is preliminary data.</text>
</comment>
<name>A0ABT9ZW92_9BACI</name>
<keyword evidence="2" id="KW-1185">Reference proteome</keyword>
<protein>
    <submittedName>
        <fullName evidence="1">Na+-translocating ferredoxin:NAD+ oxidoreductase RnfG subunit</fullName>
    </submittedName>
</protein>
<dbReference type="EMBL" id="JAUSUG010000011">
    <property type="protein sequence ID" value="MDQ0255502.1"/>
    <property type="molecule type" value="Genomic_DNA"/>
</dbReference>
<dbReference type="Proteomes" id="UP001230005">
    <property type="component" value="Unassembled WGS sequence"/>
</dbReference>
<organism evidence="1 2">
    <name type="scientific">Evansella vedderi</name>
    <dbReference type="NCBI Taxonomy" id="38282"/>
    <lineage>
        <taxon>Bacteria</taxon>
        <taxon>Bacillati</taxon>
        <taxon>Bacillota</taxon>
        <taxon>Bacilli</taxon>
        <taxon>Bacillales</taxon>
        <taxon>Bacillaceae</taxon>
        <taxon>Evansella</taxon>
    </lineage>
</organism>